<dbReference type="AlphaFoldDB" id="A0A9K3N114"/>
<accession>A0A9K3N114</accession>
<protein>
    <submittedName>
        <fullName evidence="1">Uncharacterized protein</fullName>
    </submittedName>
</protein>
<evidence type="ECO:0000313" key="1">
    <source>
        <dbReference type="EMBL" id="KAF5782603.1"/>
    </source>
</evidence>
<dbReference type="Gramene" id="mRNA:HanXRQr2_Chr11g0497931">
    <property type="protein sequence ID" value="CDS:HanXRQr2_Chr11g0497931.1"/>
    <property type="gene ID" value="HanXRQr2_Chr11g0497931"/>
</dbReference>
<gene>
    <name evidence="1" type="ORF">HanXRQr2_Chr11g0497931</name>
</gene>
<evidence type="ECO:0000313" key="2">
    <source>
        <dbReference type="Proteomes" id="UP000215914"/>
    </source>
</evidence>
<comment type="caution">
    <text evidence="1">The sequence shown here is derived from an EMBL/GenBank/DDBJ whole genome shotgun (WGS) entry which is preliminary data.</text>
</comment>
<dbReference type="Proteomes" id="UP000215914">
    <property type="component" value="Unassembled WGS sequence"/>
</dbReference>
<dbReference type="EMBL" id="MNCJ02000326">
    <property type="protein sequence ID" value="KAF5782603.1"/>
    <property type="molecule type" value="Genomic_DNA"/>
</dbReference>
<name>A0A9K3N114_HELAN</name>
<organism evidence="1 2">
    <name type="scientific">Helianthus annuus</name>
    <name type="common">Common sunflower</name>
    <dbReference type="NCBI Taxonomy" id="4232"/>
    <lineage>
        <taxon>Eukaryota</taxon>
        <taxon>Viridiplantae</taxon>
        <taxon>Streptophyta</taxon>
        <taxon>Embryophyta</taxon>
        <taxon>Tracheophyta</taxon>
        <taxon>Spermatophyta</taxon>
        <taxon>Magnoliopsida</taxon>
        <taxon>eudicotyledons</taxon>
        <taxon>Gunneridae</taxon>
        <taxon>Pentapetalae</taxon>
        <taxon>asterids</taxon>
        <taxon>campanulids</taxon>
        <taxon>Asterales</taxon>
        <taxon>Asteraceae</taxon>
        <taxon>Asteroideae</taxon>
        <taxon>Heliantheae alliance</taxon>
        <taxon>Heliantheae</taxon>
        <taxon>Helianthus</taxon>
    </lineage>
</organism>
<proteinExistence type="predicted"/>
<sequence>MNSSSKPQHHHCHQCCTSKVYFLHISIQLLHHFPLFHTLFLVRTPANHHDRIPQSVHGP</sequence>
<keyword evidence="2" id="KW-1185">Reference proteome</keyword>
<reference evidence="1" key="2">
    <citation type="submission" date="2020-06" db="EMBL/GenBank/DDBJ databases">
        <title>Helianthus annuus Genome sequencing and assembly Release 2.</title>
        <authorList>
            <person name="Gouzy J."/>
            <person name="Langlade N."/>
            <person name="Munos S."/>
        </authorList>
    </citation>
    <scope>NUCLEOTIDE SEQUENCE</scope>
    <source>
        <tissue evidence="1">Leaves</tissue>
    </source>
</reference>
<reference evidence="1" key="1">
    <citation type="journal article" date="2017" name="Nature">
        <title>The sunflower genome provides insights into oil metabolism, flowering and Asterid evolution.</title>
        <authorList>
            <person name="Badouin H."/>
            <person name="Gouzy J."/>
            <person name="Grassa C.J."/>
            <person name="Murat F."/>
            <person name="Staton S.E."/>
            <person name="Cottret L."/>
            <person name="Lelandais-Briere C."/>
            <person name="Owens G.L."/>
            <person name="Carrere S."/>
            <person name="Mayjonade B."/>
            <person name="Legrand L."/>
            <person name="Gill N."/>
            <person name="Kane N.C."/>
            <person name="Bowers J.E."/>
            <person name="Hubner S."/>
            <person name="Bellec A."/>
            <person name="Berard A."/>
            <person name="Berges H."/>
            <person name="Blanchet N."/>
            <person name="Boniface M.C."/>
            <person name="Brunel D."/>
            <person name="Catrice O."/>
            <person name="Chaidir N."/>
            <person name="Claudel C."/>
            <person name="Donnadieu C."/>
            <person name="Faraut T."/>
            <person name="Fievet G."/>
            <person name="Helmstetter N."/>
            <person name="King M."/>
            <person name="Knapp S.J."/>
            <person name="Lai Z."/>
            <person name="Le Paslier M.C."/>
            <person name="Lippi Y."/>
            <person name="Lorenzon L."/>
            <person name="Mandel J.R."/>
            <person name="Marage G."/>
            <person name="Marchand G."/>
            <person name="Marquand E."/>
            <person name="Bret-Mestries E."/>
            <person name="Morien E."/>
            <person name="Nambeesan S."/>
            <person name="Nguyen T."/>
            <person name="Pegot-Espagnet P."/>
            <person name="Pouilly N."/>
            <person name="Raftis F."/>
            <person name="Sallet E."/>
            <person name="Schiex T."/>
            <person name="Thomas J."/>
            <person name="Vandecasteele C."/>
            <person name="Vares D."/>
            <person name="Vear F."/>
            <person name="Vautrin S."/>
            <person name="Crespi M."/>
            <person name="Mangin B."/>
            <person name="Burke J.M."/>
            <person name="Salse J."/>
            <person name="Munos S."/>
            <person name="Vincourt P."/>
            <person name="Rieseberg L.H."/>
            <person name="Langlade N.B."/>
        </authorList>
    </citation>
    <scope>NUCLEOTIDE SEQUENCE</scope>
    <source>
        <tissue evidence="1">Leaves</tissue>
    </source>
</reference>